<dbReference type="SMART" id="SM00239">
    <property type="entry name" value="C2"/>
    <property type="match status" value="2"/>
</dbReference>
<dbReference type="InterPro" id="IPR037722">
    <property type="entry name" value="C2C_Ferlin"/>
</dbReference>
<dbReference type="SMART" id="SM01201">
    <property type="entry name" value="FerB"/>
    <property type="match status" value="1"/>
</dbReference>
<evidence type="ECO:0000313" key="9">
    <source>
        <dbReference type="Proteomes" id="UP001431783"/>
    </source>
</evidence>
<evidence type="ECO:0000256" key="6">
    <source>
        <dbReference type="SAM" id="MobiDB-lite"/>
    </source>
</evidence>
<evidence type="ECO:0000259" key="7">
    <source>
        <dbReference type="PROSITE" id="PS50004"/>
    </source>
</evidence>
<accession>A0AAW1UNT1</accession>
<dbReference type="Pfam" id="PF00168">
    <property type="entry name" value="C2"/>
    <property type="match status" value="3"/>
</dbReference>
<keyword evidence="4" id="KW-1133">Transmembrane helix</keyword>
<keyword evidence="2" id="KW-0812">Transmembrane</keyword>
<evidence type="ECO:0000256" key="3">
    <source>
        <dbReference type="ARBA" id="ARBA00022737"/>
    </source>
</evidence>
<dbReference type="InterPro" id="IPR012968">
    <property type="entry name" value="FerIin_dom"/>
</dbReference>
<dbReference type="InterPro" id="IPR012561">
    <property type="entry name" value="Ferlin_B-domain"/>
</dbReference>
<dbReference type="InterPro" id="IPR037721">
    <property type="entry name" value="Ferlin"/>
</dbReference>
<dbReference type="PANTHER" id="PTHR12546:SF60">
    <property type="entry name" value="MISFIRE, ISOFORM F"/>
    <property type="match status" value="1"/>
</dbReference>
<evidence type="ECO:0000256" key="4">
    <source>
        <dbReference type="ARBA" id="ARBA00022989"/>
    </source>
</evidence>
<feature type="domain" description="C2" evidence="7">
    <location>
        <begin position="293"/>
        <end position="413"/>
    </location>
</feature>
<sequence length="1029" mass="116368">MARYQVSPLISPKLSKLEVSTWECEELLKFECVSQIIKLDDNGSDLYIVDQIFDWPVCRPVEESETLQIDLFSRNRVFSDKLIGNYALFLQGAVKDGRLSVSDSLLDPNNQTLPVHVVFEVLYTVPHDSLPSFTASNFEGLDEDQHMLIDIEQNIKNYERSISTPPAQNKAISRKNFTRSTMSVASAGRSSSLTDRKKTSPLKNVRNLIRFGKQRPPKDISENEDDTTSLIYADEFDKNTSSEGKGPWEVESAPVSRAGSQTSLGSNDDDQISVMEAERNKRVASETPDFRRLKTDLRSSAQLALKAQDFQVCLTIIEARQLAGLNMDPVVCIQIGDQKKYTSVKESTNCPYYNEYFVFDFHMPPIMLFDKIIVLSVWHNRIFLRGRKLIGNFKLDVATVWSQADHQFYHKWALLTDPDDITAGPKGYLKCDISVIGKGDAINVPAKSEKDDEDIEANLLLPDGVPINRQKARLMVKIYKADGLPKMNSSLMANVKKAFTGESQDLVNPYVQVSFAGLQGKTSVKKHCYAPVWNEQIVFSEMFPPLCQRIRIQLRDDDPINPQVIGTHFIDLKSISNDGEKGFLPTFGPSFIHLYGSTRDYSIINKHSNLNTGFGEGVSYRARLLLAIRTEVTDSLDLAPAAVEVESTHPVNEESYAKNKKLGDKPVYLEISMGNAGNAIDGQNTSVKEHYDSDSDELESVTTESGSWLSTTPPMKPMTHDKIYYFLPYWDNKPCMHIRSVWPDLRRRMYNSNIIAKVIEKLEDGLQDVNTLFENESSSSEFRLKQVLEELYLGCGKYVTITQTSNTGPGTGKTKLDKEHIKLCLREIEFIGSSARNLRAIVTKSSFKERYKVAQSYLTKLKFLMEDPQHALPDVFLWLISGGKRQAYQRIPARDIIYSVVEEERGKDCGKVRTMFLKIPSKKGAKHSGWTIPCELRIFLWLGTLKHKKYFINGIPKGYEETNEFKSVERPRAMPPSVVHYVEKHVFQLRAHIYQARSIIGSDSSGLSDPFATIVAGEFSKTTQVSEKH</sequence>
<dbReference type="InterPro" id="IPR037720">
    <property type="entry name" value="C2B_Ferlin"/>
</dbReference>
<proteinExistence type="predicted"/>
<keyword evidence="3" id="KW-0677">Repeat</keyword>
<protein>
    <recommendedName>
        <fullName evidence="7">C2 domain-containing protein</fullName>
    </recommendedName>
</protein>
<dbReference type="InterPro" id="IPR035892">
    <property type="entry name" value="C2_domain_sf"/>
</dbReference>
<feature type="domain" description="C2" evidence="7">
    <location>
        <begin position="451"/>
        <end position="586"/>
    </location>
</feature>
<dbReference type="CDD" id="cd04018">
    <property type="entry name" value="C2C_Ferlin"/>
    <property type="match status" value="1"/>
</dbReference>
<dbReference type="CDD" id="cd04011">
    <property type="entry name" value="C2B_Ferlin"/>
    <property type="match status" value="1"/>
</dbReference>
<dbReference type="SMART" id="SM01202">
    <property type="entry name" value="FerI"/>
    <property type="match status" value="1"/>
</dbReference>
<dbReference type="GO" id="GO:0016020">
    <property type="term" value="C:membrane"/>
    <property type="evidence" value="ECO:0007669"/>
    <property type="project" value="UniProtKB-SubCell"/>
</dbReference>
<dbReference type="Pfam" id="PF08150">
    <property type="entry name" value="FerB"/>
    <property type="match status" value="1"/>
</dbReference>
<organism evidence="8 9">
    <name type="scientific">Henosepilachna vigintioctopunctata</name>
    <dbReference type="NCBI Taxonomy" id="420089"/>
    <lineage>
        <taxon>Eukaryota</taxon>
        <taxon>Metazoa</taxon>
        <taxon>Ecdysozoa</taxon>
        <taxon>Arthropoda</taxon>
        <taxon>Hexapoda</taxon>
        <taxon>Insecta</taxon>
        <taxon>Pterygota</taxon>
        <taxon>Neoptera</taxon>
        <taxon>Endopterygota</taxon>
        <taxon>Coleoptera</taxon>
        <taxon>Polyphaga</taxon>
        <taxon>Cucujiformia</taxon>
        <taxon>Coccinelloidea</taxon>
        <taxon>Coccinellidae</taxon>
        <taxon>Epilachninae</taxon>
        <taxon>Epilachnini</taxon>
        <taxon>Henosepilachna</taxon>
    </lineage>
</organism>
<evidence type="ECO:0000256" key="2">
    <source>
        <dbReference type="ARBA" id="ARBA00022692"/>
    </source>
</evidence>
<evidence type="ECO:0000313" key="8">
    <source>
        <dbReference type="EMBL" id="KAK9882459.1"/>
    </source>
</evidence>
<feature type="region of interest" description="Disordered" evidence="6">
    <location>
        <begin position="237"/>
        <end position="268"/>
    </location>
</feature>
<comment type="subcellular location">
    <subcellularLocation>
        <location evidence="1">Membrane</location>
        <topology evidence="1">Single-pass membrane protein</topology>
    </subcellularLocation>
</comment>
<dbReference type="PROSITE" id="PS50004">
    <property type="entry name" value="C2"/>
    <property type="match status" value="2"/>
</dbReference>
<dbReference type="GO" id="GO:0007009">
    <property type="term" value="P:plasma membrane organization"/>
    <property type="evidence" value="ECO:0007669"/>
    <property type="project" value="TreeGrafter"/>
</dbReference>
<reference evidence="8 9" key="1">
    <citation type="submission" date="2023-03" db="EMBL/GenBank/DDBJ databases">
        <title>Genome insight into feeding habits of ladybird beetles.</title>
        <authorList>
            <person name="Li H.-S."/>
            <person name="Huang Y.-H."/>
            <person name="Pang H."/>
        </authorList>
    </citation>
    <scope>NUCLEOTIDE SEQUENCE [LARGE SCALE GENOMIC DNA]</scope>
    <source>
        <strain evidence="8">SYSU_2023b</strain>
        <tissue evidence="8">Whole body</tissue>
    </source>
</reference>
<keyword evidence="5" id="KW-0472">Membrane</keyword>
<dbReference type="SUPFAM" id="SSF49562">
    <property type="entry name" value="C2 domain (Calcium/lipid-binding domain, CaLB)"/>
    <property type="match status" value="2"/>
</dbReference>
<feature type="region of interest" description="Disordered" evidence="6">
    <location>
        <begin position="180"/>
        <end position="199"/>
    </location>
</feature>
<keyword evidence="9" id="KW-1185">Reference proteome</keyword>
<evidence type="ECO:0000256" key="5">
    <source>
        <dbReference type="ARBA" id="ARBA00023136"/>
    </source>
</evidence>
<dbReference type="PANTHER" id="PTHR12546">
    <property type="entry name" value="FER-1-LIKE"/>
    <property type="match status" value="1"/>
</dbReference>
<feature type="compositionally biased region" description="Polar residues" evidence="6">
    <location>
        <begin position="180"/>
        <end position="193"/>
    </location>
</feature>
<dbReference type="Proteomes" id="UP001431783">
    <property type="component" value="Unassembled WGS sequence"/>
</dbReference>
<gene>
    <name evidence="8" type="ORF">WA026_021493</name>
</gene>
<name>A0AAW1UNT1_9CUCU</name>
<dbReference type="Pfam" id="PF08151">
    <property type="entry name" value="FerI"/>
    <property type="match status" value="1"/>
</dbReference>
<dbReference type="AlphaFoldDB" id="A0AAW1UNT1"/>
<evidence type="ECO:0000256" key="1">
    <source>
        <dbReference type="ARBA" id="ARBA00004167"/>
    </source>
</evidence>
<comment type="caution">
    <text evidence="8">The sequence shown here is derived from an EMBL/GenBank/DDBJ whole genome shotgun (WGS) entry which is preliminary data.</text>
</comment>
<dbReference type="FunFam" id="2.60.40.150:FF:000138">
    <property type="entry name" value="Fer-1-like family member 6"/>
    <property type="match status" value="1"/>
</dbReference>
<dbReference type="Gene3D" id="2.60.40.150">
    <property type="entry name" value="C2 domain"/>
    <property type="match status" value="3"/>
</dbReference>
<dbReference type="InterPro" id="IPR000008">
    <property type="entry name" value="C2_dom"/>
</dbReference>
<dbReference type="EMBL" id="JARQZJ010000076">
    <property type="protein sequence ID" value="KAK9882459.1"/>
    <property type="molecule type" value="Genomic_DNA"/>
</dbReference>
<dbReference type="FunFam" id="2.60.40.150:FF:000034">
    <property type="entry name" value="otoferlin isoform X2"/>
    <property type="match status" value="1"/>
</dbReference>